<evidence type="ECO:0000256" key="2">
    <source>
        <dbReference type="SAM" id="Phobius"/>
    </source>
</evidence>
<dbReference type="GO" id="GO:0005886">
    <property type="term" value="C:plasma membrane"/>
    <property type="evidence" value="ECO:0007669"/>
    <property type="project" value="TreeGrafter"/>
</dbReference>
<feature type="transmembrane region" description="Helical" evidence="2">
    <location>
        <begin position="373"/>
        <end position="393"/>
    </location>
</feature>
<evidence type="ECO:0008006" key="5">
    <source>
        <dbReference type="Google" id="ProtNLM"/>
    </source>
</evidence>
<accession>A0A0E0EDJ8</accession>
<proteinExistence type="inferred from homology"/>
<feature type="transmembrane region" description="Helical" evidence="2">
    <location>
        <begin position="135"/>
        <end position="159"/>
    </location>
</feature>
<dbReference type="PANTHER" id="PTHR11328:SF28">
    <property type="entry name" value="MAJOR FACILITATOR SUPERFAMILY DOMAIN-CONTAINING PROTEIN 12"/>
    <property type="match status" value="1"/>
</dbReference>
<dbReference type="InterPro" id="IPR039672">
    <property type="entry name" value="MFS_2"/>
</dbReference>
<evidence type="ECO:0000256" key="1">
    <source>
        <dbReference type="ARBA" id="ARBA00008335"/>
    </source>
</evidence>
<dbReference type="EnsemblPlants" id="OMERI07G16540.5">
    <property type="protein sequence ID" value="OMERI07G16540.5"/>
    <property type="gene ID" value="OMERI07G16540"/>
</dbReference>
<keyword evidence="2" id="KW-1133">Transmembrane helix</keyword>
<sequence>MGSVVGARVGHAFRSPSLLPFPSVPPLSLSSSSVFALRLLLPHGSLPAHSSPLLLLLPSTRHHRASPSFFLRLALPQLDEPLGRVPILSYGSGHMLNDITSSCWFTYLLVFLTDIGLSPSDAAVVMLSGQLADGFATIFVGELIANLSLYGIALLIFSLRQSVSVIVQYRWIAYVSIALGSCFVVVFLIGTKEPGLNQHCQNKRLSRISWTHWFKKVLYYQVALVYMFTRLVTNVSQALLAFYVINDLEMPQSSKALVPAIIYVCSLIVSVILQMVKLAFKKLLFCWGHALDIVWCWNCCSTKWNAQLHVTSISMEGILVGEDLNGCAFVYGSLSFVDKVSCGLALYILESYQGSTNTRQNLESTFGYSVTRLGLGLVPAACSLLSAIIAYTMDLPDTRRRPLVEPLLA</sequence>
<feature type="transmembrane region" description="Helical" evidence="2">
    <location>
        <begin position="171"/>
        <end position="189"/>
    </location>
</feature>
<keyword evidence="4" id="KW-1185">Reference proteome</keyword>
<dbReference type="SUPFAM" id="SSF103473">
    <property type="entry name" value="MFS general substrate transporter"/>
    <property type="match status" value="1"/>
</dbReference>
<comment type="similarity">
    <text evidence="1">Belongs to the major facilitator superfamily.</text>
</comment>
<dbReference type="Proteomes" id="UP000008021">
    <property type="component" value="Chromosome 7"/>
</dbReference>
<organism evidence="3">
    <name type="scientific">Oryza meridionalis</name>
    <dbReference type="NCBI Taxonomy" id="40149"/>
    <lineage>
        <taxon>Eukaryota</taxon>
        <taxon>Viridiplantae</taxon>
        <taxon>Streptophyta</taxon>
        <taxon>Embryophyta</taxon>
        <taxon>Tracheophyta</taxon>
        <taxon>Spermatophyta</taxon>
        <taxon>Magnoliopsida</taxon>
        <taxon>Liliopsida</taxon>
        <taxon>Poales</taxon>
        <taxon>Poaceae</taxon>
        <taxon>BOP clade</taxon>
        <taxon>Oryzoideae</taxon>
        <taxon>Oryzeae</taxon>
        <taxon>Oryzinae</taxon>
        <taxon>Oryza</taxon>
    </lineage>
</organism>
<dbReference type="GO" id="GO:0008643">
    <property type="term" value="P:carbohydrate transport"/>
    <property type="evidence" value="ECO:0007669"/>
    <property type="project" value="InterPro"/>
</dbReference>
<feature type="transmembrane region" description="Helical" evidence="2">
    <location>
        <begin position="218"/>
        <end position="245"/>
    </location>
</feature>
<dbReference type="AlphaFoldDB" id="A0A0E0EDJ8"/>
<name>A0A0E0EDJ8_9ORYZ</name>
<dbReference type="InterPro" id="IPR036259">
    <property type="entry name" value="MFS_trans_sf"/>
</dbReference>
<keyword evidence="2" id="KW-0812">Transmembrane</keyword>
<dbReference type="GO" id="GO:0015293">
    <property type="term" value="F:symporter activity"/>
    <property type="evidence" value="ECO:0007669"/>
    <property type="project" value="InterPro"/>
</dbReference>
<protein>
    <recommendedName>
        <fullName evidence="5">Major facilitator superfamily associated domain-containing protein</fullName>
    </recommendedName>
</protein>
<reference evidence="3" key="2">
    <citation type="submission" date="2018-05" db="EMBL/GenBank/DDBJ databases">
        <title>OmerRS3 (Oryza meridionalis Reference Sequence Version 3).</title>
        <authorList>
            <person name="Zhang J."/>
            <person name="Kudrna D."/>
            <person name="Lee S."/>
            <person name="Talag J."/>
            <person name="Welchert J."/>
            <person name="Wing R.A."/>
        </authorList>
    </citation>
    <scope>NUCLEOTIDE SEQUENCE [LARGE SCALE GENOMIC DNA]</scope>
    <source>
        <strain evidence="3">cv. OR44</strain>
    </source>
</reference>
<evidence type="ECO:0000313" key="3">
    <source>
        <dbReference type="EnsemblPlants" id="OMERI07G16540.5"/>
    </source>
</evidence>
<keyword evidence="2" id="KW-0472">Membrane</keyword>
<reference evidence="3" key="1">
    <citation type="submission" date="2015-04" db="UniProtKB">
        <authorList>
            <consortium name="EnsemblPlants"/>
        </authorList>
    </citation>
    <scope>IDENTIFICATION</scope>
</reference>
<feature type="transmembrane region" description="Helical" evidence="2">
    <location>
        <begin position="257"/>
        <end position="276"/>
    </location>
</feature>
<evidence type="ECO:0000313" key="4">
    <source>
        <dbReference type="Proteomes" id="UP000008021"/>
    </source>
</evidence>
<dbReference type="Gramene" id="OMERI07G16540.5">
    <property type="protein sequence ID" value="OMERI07G16540.5"/>
    <property type="gene ID" value="OMERI07G16540"/>
</dbReference>
<feature type="transmembrane region" description="Helical" evidence="2">
    <location>
        <begin position="104"/>
        <end position="129"/>
    </location>
</feature>
<dbReference type="PANTHER" id="PTHR11328">
    <property type="entry name" value="MAJOR FACILITATOR SUPERFAMILY DOMAIN-CONTAINING PROTEIN"/>
    <property type="match status" value="1"/>
</dbReference>